<reference evidence="1" key="3">
    <citation type="submission" date="2023-05" db="EMBL/GenBank/DDBJ databases">
        <authorList>
            <person name="Smith C.H."/>
        </authorList>
    </citation>
    <scope>NUCLEOTIDE SEQUENCE</scope>
    <source>
        <strain evidence="1">CHS0354</strain>
        <tissue evidence="1">Mantle</tissue>
    </source>
</reference>
<dbReference type="Gene3D" id="3.10.100.10">
    <property type="entry name" value="Mannose-Binding Protein A, subunit A"/>
    <property type="match status" value="1"/>
</dbReference>
<gene>
    <name evidence="1" type="ORF">CHS0354_035870</name>
</gene>
<name>A0AAE0SEG8_9BIVA</name>
<dbReference type="SUPFAM" id="SSF56436">
    <property type="entry name" value="C-type lectin-like"/>
    <property type="match status" value="1"/>
</dbReference>
<dbReference type="InterPro" id="IPR016186">
    <property type="entry name" value="C-type_lectin-like/link_sf"/>
</dbReference>
<evidence type="ECO:0008006" key="3">
    <source>
        <dbReference type="Google" id="ProtNLM"/>
    </source>
</evidence>
<reference evidence="1" key="1">
    <citation type="journal article" date="2021" name="Genome Biol. Evol.">
        <title>A High-Quality Reference Genome for a Parasitic Bivalve with Doubly Uniparental Inheritance (Bivalvia: Unionida).</title>
        <authorList>
            <person name="Smith C.H."/>
        </authorList>
    </citation>
    <scope>NUCLEOTIDE SEQUENCE</scope>
    <source>
        <strain evidence="1">CHS0354</strain>
    </source>
</reference>
<comment type="caution">
    <text evidence="1">The sequence shown here is derived from an EMBL/GenBank/DDBJ whole genome shotgun (WGS) entry which is preliminary data.</text>
</comment>
<dbReference type="Proteomes" id="UP001195483">
    <property type="component" value="Unassembled WGS sequence"/>
</dbReference>
<sequence length="151" mass="17299">MTPYFSIDVSKCSTWIQDNDSEINLDTSVTLWKKMDSSFIDCALLYNQDQSCVSFFYHPSLQLCLGTQSYKRGLPSSETVQQGWKYYTKPQHCDGDYVFNQPLGLCYKFHVENKTFNDAMTACEAEGAKMLVLRNQNELNFISTGIVFSSF</sequence>
<dbReference type="InterPro" id="IPR016187">
    <property type="entry name" value="CTDL_fold"/>
</dbReference>
<proteinExistence type="predicted"/>
<reference evidence="1" key="2">
    <citation type="journal article" date="2021" name="Genome Biol. Evol.">
        <title>Developing a high-quality reference genome for a parasitic bivalve with doubly uniparental inheritance (Bivalvia: Unionida).</title>
        <authorList>
            <person name="Smith C.H."/>
        </authorList>
    </citation>
    <scope>NUCLEOTIDE SEQUENCE</scope>
    <source>
        <strain evidence="1">CHS0354</strain>
        <tissue evidence="1">Mantle</tissue>
    </source>
</reference>
<dbReference type="EMBL" id="JAEAOA010002092">
    <property type="protein sequence ID" value="KAK3590382.1"/>
    <property type="molecule type" value="Genomic_DNA"/>
</dbReference>
<dbReference type="AlphaFoldDB" id="A0AAE0SEG8"/>
<accession>A0AAE0SEG8</accession>
<organism evidence="1 2">
    <name type="scientific">Potamilus streckersoni</name>
    <dbReference type="NCBI Taxonomy" id="2493646"/>
    <lineage>
        <taxon>Eukaryota</taxon>
        <taxon>Metazoa</taxon>
        <taxon>Spiralia</taxon>
        <taxon>Lophotrochozoa</taxon>
        <taxon>Mollusca</taxon>
        <taxon>Bivalvia</taxon>
        <taxon>Autobranchia</taxon>
        <taxon>Heteroconchia</taxon>
        <taxon>Palaeoheterodonta</taxon>
        <taxon>Unionida</taxon>
        <taxon>Unionoidea</taxon>
        <taxon>Unionidae</taxon>
        <taxon>Ambleminae</taxon>
        <taxon>Lampsilini</taxon>
        <taxon>Potamilus</taxon>
    </lineage>
</organism>
<evidence type="ECO:0000313" key="2">
    <source>
        <dbReference type="Proteomes" id="UP001195483"/>
    </source>
</evidence>
<evidence type="ECO:0000313" key="1">
    <source>
        <dbReference type="EMBL" id="KAK3590382.1"/>
    </source>
</evidence>
<keyword evidence="2" id="KW-1185">Reference proteome</keyword>
<dbReference type="CDD" id="cd00037">
    <property type="entry name" value="CLECT"/>
    <property type="match status" value="1"/>
</dbReference>
<protein>
    <recommendedName>
        <fullName evidence="3">C-type lectin domain-containing protein</fullName>
    </recommendedName>
</protein>